<feature type="transmembrane region" description="Helical" evidence="2">
    <location>
        <begin position="208"/>
        <end position="226"/>
    </location>
</feature>
<protein>
    <recommendedName>
        <fullName evidence="3">DUF7847 domain-containing protein</fullName>
    </recommendedName>
</protein>
<evidence type="ECO:0000313" key="4">
    <source>
        <dbReference type="EMBL" id="MFD1527394.1"/>
    </source>
</evidence>
<feature type="domain" description="DUF7847" evidence="3">
    <location>
        <begin position="3"/>
        <end position="232"/>
    </location>
</feature>
<evidence type="ECO:0000259" key="3">
    <source>
        <dbReference type="Pfam" id="PF25231"/>
    </source>
</evidence>
<dbReference type="InterPro" id="IPR057169">
    <property type="entry name" value="DUF7847"/>
</dbReference>
<organism evidence="4 5">
    <name type="scientific">Halolamina salina</name>
    <dbReference type="NCBI Taxonomy" id="1220023"/>
    <lineage>
        <taxon>Archaea</taxon>
        <taxon>Methanobacteriati</taxon>
        <taxon>Methanobacteriota</taxon>
        <taxon>Stenosarchaea group</taxon>
        <taxon>Halobacteria</taxon>
        <taxon>Halobacteriales</taxon>
        <taxon>Haloferacaceae</taxon>
    </lineage>
</organism>
<feature type="compositionally biased region" description="Acidic residues" evidence="1">
    <location>
        <begin position="242"/>
        <end position="260"/>
    </location>
</feature>
<keyword evidence="2" id="KW-1133">Transmembrane helix</keyword>
<feature type="region of interest" description="Disordered" evidence="1">
    <location>
        <begin position="236"/>
        <end position="260"/>
    </location>
</feature>
<feature type="transmembrane region" description="Helical" evidence="2">
    <location>
        <begin position="63"/>
        <end position="91"/>
    </location>
</feature>
<dbReference type="AlphaFoldDB" id="A0ABD6BAI9"/>
<keyword evidence="2" id="KW-0812">Transmembrane</keyword>
<dbReference type="RefSeq" id="WP_379730481.1">
    <property type="nucleotide sequence ID" value="NZ_JBHSWZ010000006.1"/>
</dbReference>
<feature type="transmembrane region" description="Helical" evidence="2">
    <location>
        <begin position="112"/>
        <end position="129"/>
    </location>
</feature>
<evidence type="ECO:0000256" key="1">
    <source>
        <dbReference type="SAM" id="MobiDB-lite"/>
    </source>
</evidence>
<comment type="caution">
    <text evidence="4">The sequence shown here is derived from an EMBL/GenBank/DDBJ whole genome shotgun (WGS) entry which is preliminary data.</text>
</comment>
<name>A0ABD6BAI9_9EURY</name>
<evidence type="ECO:0000256" key="2">
    <source>
        <dbReference type="SAM" id="Phobius"/>
    </source>
</evidence>
<keyword evidence="2" id="KW-0472">Membrane</keyword>
<dbReference type="Pfam" id="PF25231">
    <property type="entry name" value="DUF7847"/>
    <property type="match status" value="1"/>
</dbReference>
<sequence length="260" mass="26534">MSLNIGDALSSGAEKLTTTGGIQLGVIYVLLQLLTVLGTNSAVTSVAPPAGTSGTATTTLSLPIGAAGGAALATLGAILNVAFTIVALRALNHDATDLGSIPGGVTDDMLKTWVFLVVALIVQGIAVAIGFVALFIPGLFLLVSLIFTQVYVAVEGEGPFEALSSSWSLAKGNRFPLFGLGIVIFVISLLASIPTGILTVFSPVAGTLLTYVVSGFVSIFSLAVLIDAYQQLEGGSSATTTETDDDDVERLDDDSGFDYA</sequence>
<reference evidence="4 5" key="1">
    <citation type="journal article" date="2019" name="Int. J. Syst. Evol. Microbiol.">
        <title>The Global Catalogue of Microorganisms (GCM) 10K type strain sequencing project: providing services to taxonomists for standard genome sequencing and annotation.</title>
        <authorList>
            <consortium name="The Broad Institute Genomics Platform"/>
            <consortium name="The Broad Institute Genome Sequencing Center for Infectious Disease"/>
            <person name="Wu L."/>
            <person name="Ma J."/>
        </authorList>
    </citation>
    <scope>NUCLEOTIDE SEQUENCE [LARGE SCALE GENOMIC DNA]</scope>
    <source>
        <strain evidence="4 5">CGMCC 1.12285</strain>
    </source>
</reference>
<keyword evidence="5" id="KW-1185">Reference proteome</keyword>
<evidence type="ECO:0000313" key="5">
    <source>
        <dbReference type="Proteomes" id="UP001597111"/>
    </source>
</evidence>
<accession>A0ABD6BAI9</accession>
<feature type="transmembrane region" description="Helical" evidence="2">
    <location>
        <begin position="21"/>
        <end position="43"/>
    </location>
</feature>
<gene>
    <name evidence="4" type="ORF">ACFR9S_14000</name>
</gene>
<proteinExistence type="predicted"/>
<feature type="transmembrane region" description="Helical" evidence="2">
    <location>
        <begin position="175"/>
        <end position="202"/>
    </location>
</feature>
<dbReference type="Proteomes" id="UP001597111">
    <property type="component" value="Unassembled WGS sequence"/>
</dbReference>
<dbReference type="EMBL" id="JBHUDH010000187">
    <property type="protein sequence ID" value="MFD1527394.1"/>
    <property type="molecule type" value="Genomic_DNA"/>
</dbReference>